<dbReference type="CDD" id="cd05787">
    <property type="entry name" value="LbH_eIF2B_epsilon"/>
    <property type="match status" value="1"/>
</dbReference>
<dbReference type="Pfam" id="PF00483">
    <property type="entry name" value="NTP_transferase"/>
    <property type="match status" value="1"/>
</dbReference>
<dbReference type="InterPro" id="IPR003307">
    <property type="entry name" value="W2_domain"/>
</dbReference>
<comment type="similarity">
    <text evidence="2">Belongs to the eIF-2B gamma/epsilon subunits family.</text>
</comment>
<evidence type="ECO:0000256" key="7">
    <source>
        <dbReference type="SAM" id="MobiDB-lite"/>
    </source>
</evidence>
<evidence type="ECO:0000256" key="5">
    <source>
        <dbReference type="ARBA" id="ARBA00044345"/>
    </source>
</evidence>
<dbReference type="Pfam" id="PF02020">
    <property type="entry name" value="W2"/>
    <property type="match status" value="1"/>
</dbReference>
<feature type="region of interest" description="Disordered" evidence="7">
    <location>
        <begin position="1"/>
        <end position="36"/>
    </location>
</feature>
<dbReference type="InterPro" id="IPR005835">
    <property type="entry name" value="NTP_transferase_dom"/>
</dbReference>
<comment type="subcellular location">
    <subcellularLocation>
        <location evidence="1">Cytoplasm</location>
        <location evidence="1">Cytosol</location>
    </subcellularLocation>
</comment>
<dbReference type="GO" id="GO:0005851">
    <property type="term" value="C:eukaryotic translation initiation factor 2B complex"/>
    <property type="evidence" value="ECO:0007669"/>
    <property type="project" value="TreeGrafter"/>
</dbReference>
<dbReference type="SUPFAM" id="SSF48371">
    <property type="entry name" value="ARM repeat"/>
    <property type="match status" value="1"/>
</dbReference>
<dbReference type="EMBL" id="MU574226">
    <property type="protein sequence ID" value="KAI5610529.1"/>
    <property type="molecule type" value="Genomic_DNA"/>
</dbReference>
<dbReference type="GO" id="GO:0031369">
    <property type="term" value="F:translation initiation factor binding"/>
    <property type="evidence" value="ECO:0007669"/>
    <property type="project" value="InterPro"/>
</dbReference>
<evidence type="ECO:0000256" key="2">
    <source>
        <dbReference type="ARBA" id="ARBA00007878"/>
    </source>
</evidence>
<accession>A0AAD5FCK1</accession>
<dbReference type="Gene3D" id="1.25.40.180">
    <property type="match status" value="1"/>
</dbReference>
<dbReference type="Pfam" id="PF25084">
    <property type="entry name" value="LbH_EIF2B"/>
    <property type="match status" value="1"/>
</dbReference>
<dbReference type="Gene3D" id="2.160.10.10">
    <property type="entry name" value="Hexapeptide repeat proteins"/>
    <property type="match status" value="2"/>
</dbReference>
<feature type="domain" description="W2" evidence="8">
    <location>
        <begin position="539"/>
        <end position="716"/>
    </location>
</feature>
<dbReference type="AlphaFoldDB" id="A0AAD5FCK1"/>
<dbReference type="FunFam" id="1.25.40.180:FF:000022">
    <property type="entry name" value="Translation initiation factor eIF-2B epsilon subunit"/>
    <property type="match status" value="1"/>
</dbReference>
<organism evidence="9 10">
    <name type="scientific">Silurus asotus</name>
    <name type="common">Amur catfish</name>
    <name type="synonym">Parasilurus asotus</name>
    <dbReference type="NCBI Taxonomy" id="30991"/>
    <lineage>
        <taxon>Eukaryota</taxon>
        <taxon>Metazoa</taxon>
        <taxon>Chordata</taxon>
        <taxon>Craniata</taxon>
        <taxon>Vertebrata</taxon>
        <taxon>Euteleostomi</taxon>
        <taxon>Actinopterygii</taxon>
        <taxon>Neopterygii</taxon>
        <taxon>Teleostei</taxon>
        <taxon>Ostariophysi</taxon>
        <taxon>Siluriformes</taxon>
        <taxon>Siluridae</taxon>
        <taxon>Silurus</taxon>
    </lineage>
</organism>
<protein>
    <recommendedName>
        <fullName evidence="4">Translation initiation factor eIF2B subunit epsilon</fullName>
    </recommendedName>
    <alternativeName>
        <fullName evidence="5">eIF2B GDP-GTP exchange factor subunit epsilon</fullName>
    </alternativeName>
</protein>
<feature type="region of interest" description="Disordered" evidence="7">
    <location>
        <begin position="520"/>
        <end position="542"/>
    </location>
</feature>
<dbReference type="InterPro" id="IPR051956">
    <property type="entry name" value="eIF2B_epsilon"/>
</dbReference>
<reference evidence="9" key="1">
    <citation type="submission" date="2018-07" db="EMBL/GenBank/DDBJ databases">
        <title>Comparative genomics of catfishes provides insights into carnivory and benthic adaptation.</title>
        <authorList>
            <person name="Zhang Y."/>
            <person name="Wang D."/>
            <person name="Peng Z."/>
            <person name="Zheng S."/>
            <person name="Shao F."/>
            <person name="Tao W."/>
        </authorList>
    </citation>
    <scope>NUCLEOTIDE SEQUENCE</scope>
    <source>
        <strain evidence="9">Chongqing</strain>
    </source>
</reference>
<name>A0AAD5FCK1_SILAS</name>
<dbReference type="InterPro" id="IPR056764">
    <property type="entry name" value="LbH_EIF2B3/5"/>
</dbReference>
<evidence type="ECO:0000256" key="3">
    <source>
        <dbReference type="ARBA" id="ARBA00022490"/>
    </source>
</evidence>
<comment type="subunit">
    <text evidence="6">Component of the translation initiation factor 2B (eIF2B) complex which is a heterodecamer of two sets of five different subunits: alpha, beta, gamma, delta and epsilon. Subunits alpha, beta and delta comprise a regulatory subcomplex and subunits epsilon and gamma comprise a catalytic subcomplex. Within the complex, the hexameric regulatory complex resides at the center, with the two heterodimeric catalytic subcomplexes bound on opposite sides.</text>
</comment>
<dbReference type="GO" id="GO:0003743">
    <property type="term" value="F:translation initiation factor activity"/>
    <property type="evidence" value="ECO:0007669"/>
    <property type="project" value="UniProtKB-KW"/>
</dbReference>
<keyword evidence="9" id="KW-0396">Initiation factor</keyword>
<evidence type="ECO:0000259" key="8">
    <source>
        <dbReference type="PROSITE" id="PS51363"/>
    </source>
</evidence>
<proteinExistence type="inferred from homology"/>
<dbReference type="SMART" id="SM00515">
    <property type="entry name" value="eIF5C"/>
    <property type="match status" value="1"/>
</dbReference>
<dbReference type="PANTHER" id="PTHR45887">
    <property type="entry name" value="TRANSLATION INITIATION FACTOR EIF-2B SUBUNIT EPSILON"/>
    <property type="match status" value="1"/>
</dbReference>
<dbReference type="GO" id="GO:0005829">
    <property type="term" value="C:cytosol"/>
    <property type="evidence" value="ECO:0007669"/>
    <property type="project" value="UniProtKB-SubCell"/>
</dbReference>
<evidence type="ECO:0000256" key="4">
    <source>
        <dbReference type="ARBA" id="ARBA00044144"/>
    </source>
</evidence>
<dbReference type="GO" id="GO:0005085">
    <property type="term" value="F:guanyl-nucleotide exchange factor activity"/>
    <property type="evidence" value="ECO:0007669"/>
    <property type="project" value="InterPro"/>
</dbReference>
<dbReference type="InterPro" id="IPR016024">
    <property type="entry name" value="ARM-type_fold"/>
</dbReference>
<dbReference type="CDD" id="cd04197">
    <property type="entry name" value="eIF-2B_epsilon_N"/>
    <property type="match status" value="1"/>
</dbReference>
<dbReference type="Gene3D" id="3.90.550.10">
    <property type="entry name" value="Spore Coat Polysaccharide Biosynthesis Protein SpsA, Chain A"/>
    <property type="match status" value="1"/>
</dbReference>
<keyword evidence="9" id="KW-0648">Protein biosynthesis</keyword>
<dbReference type="InterPro" id="IPR035543">
    <property type="entry name" value="eIF-2B_epsilon_N"/>
</dbReference>
<evidence type="ECO:0000313" key="9">
    <source>
        <dbReference type="EMBL" id="KAI5610529.1"/>
    </source>
</evidence>
<evidence type="ECO:0000313" key="10">
    <source>
        <dbReference type="Proteomes" id="UP001205998"/>
    </source>
</evidence>
<evidence type="ECO:0000256" key="6">
    <source>
        <dbReference type="ARBA" id="ARBA00046432"/>
    </source>
</evidence>
<dbReference type="CDD" id="cd11558">
    <property type="entry name" value="W2_eIF2B_epsilon"/>
    <property type="match status" value="1"/>
</dbReference>
<evidence type="ECO:0000256" key="1">
    <source>
        <dbReference type="ARBA" id="ARBA00004514"/>
    </source>
</evidence>
<dbReference type="PANTHER" id="PTHR45887:SF1">
    <property type="entry name" value="TRANSLATION INITIATION FACTOR EIF-2B SUBUNIT EPSILON"/>
    <property type="match status" value="1"/>
</dbReference>
<sequence length="716" mass="80584">VARGDVRSIMAAKAGKQQNRVGRKSGSGEQDEEEQPLQAVLVADSFNRRFFPITKDQPRALLPLANVSMIDYTLEFLTSTGVQETFIFCCWMSNKIKAHLLKSKWCRPSSPNTVHIITSELYRSLGDVLRDVDTKTLVRSDFILVYGDVVSNIDLSPALQQHKLRRNQEKNISVMTMIFRESSPGNRTRCDEDDVIVAVDTKSNRVLHYQKTQGLNKIHFPMNIFHSGSEEFDIRHDLLDCHISICSPQVAELFTDNFDYQTRNDFVRGILVNEEILGNQIHMYVSKDGYGARVSNLHMYDSVSCDLIGRWAYPITPEANFSDEEGRSCTHSRHNVYREVGVGLGHGSLMEENVLIGRNTVIGANCSLSNTVIGANCLIGDGVVLDRAFIWNSVRIGDGVTVRQSVICDGVEVKHGVSLKPQCVLAYNVVVGPDVSLPEGTVVSLHYPDQEEEDDDEDEFLSDDNDVNVHKDKTKHKAYNPAEVGAEGQGYLWKNSSLDDAEEEELTQCIWGLVLKSNPDTETESEASEGSHDPGSRLESPELDDVKVFQNEVLGTLQRGLEENISCDNLVLEINSVKYAYNISLKEVLQILTKVVLEFPFQQHGAQISAAQYSSILLPLLKKWAPVFKNYVKRAQDQTHCISTLEEVFIEHDAYWPALAKVLMSVYQLEILDEDSIMRWFSQGPQTERSRTLRKNPGLLKFIQWLEEAEESSEGD</sequence>
<feature type="compositionally biased region" description="Basic and acidic residues" evidence="7">
    <location>
        <begin position="529"/>
        <end position="542"/>
    </location>
</feature>
<dbReference type="PROSITE" id="PS51363">
    <property type="entry name" value="W2"/>
    <property type="match status" value="1"/>
</dbReference>
<comment type="caution">
    <text evidence="9">The sequence shown here is derived from an EMBL/GenBank/DDBJ whole genome shotgun (WGS) entry which is preliminary data.</text>
</comment>
<dbReference type="InterPro" id="IPR044123">
    <property type="entry name" value="W2_eIF2B_epsilon"/>
</dbReference>
<feature type="non-terminal residue" evidence="9">
    <location>
        <position position="716"/>
    </location>
</feature>
<feature type="non-terminal residue" evidence="9">
    <location>
        <position position="1"/>
    </location>
</feature>
<dbReference type="Proteomes" id="UP001205998">
    <property type="component" value="Unassembled WGS sequence"/>
</dbReference>
<keyword evidence="3" id="KW-0963">Cytoplasm</keyword>
<keyword evidence="10" id="KW-1185">Reference proteome</keyword>
<dbReference type="FunFam" id="3.90.550.10:FF:000100">
    <property type="entry name" value="translation initiation factor eIF-2B subunit epsilon"/>
    <property type="match status" value="1"/>
</dbReference>
<dbReference type="InterPro" id="IPR029044">
    <property type="entry name" value="Nucleotide-diphossugar_trans"/>
</dbReference>
<dbReference type="SUPFAM" id="SSF53448">
    <property type="entry name" value="Nucleotide-diphospho-sugar transferases"/>
    <property type="match status" value="1"/>
</dbReference>
<gene>
    <name evidence="9" type="ORF">C0J50_5352</name>
</gene>